<dbReference type="InterPro" id="IPR034660">
    <property type="entry name" value="DinB/YfiT-like"/>
</dbReference>
<evidence type="ECO:0000259" key="1">
    <source>
        <dbReference type="Pfam" id="PF12867"/>
    </source>
</evidence>
<keyword evidence="3" id="KW-1185">Reference proteome</keyword>
<feature type="domain" description="DinB-like" evidence="1">
    <location>
        <begin position="70"/>
        <end position="178"/>
    </location>
</feature>
<evidence type="ECO:0000313" key="3">
    <source>
        <dbReference type="Proteomes" id="UP000050509"/>
    </source>
</evidence>
<evidence type="ECO:0000313" key="2">
    <source>
        <dbReference type="EMBL" id="KPV50713.1"/>
    </source>
</evidence>
<protein>
    <recommendedName>
        <fullName evidence="1">DinB-like domain-containing protein</fullName>
    </recommendedName>
</protein>
<name>A0A0P9CYQ3_9CHLR</name>
<dbReference type="InterPro" id="IPR024775">
    <property type="entry name" value="DinB-like"/>
</dbReference>
<dbReference type="SUPFAM" id="SSF109854">
    <property type="entry name" value="DinB/YfiT-like putative metalloenzymes"/>
    <property type="match status" value="1"/>
</dbReference>
<dbReference type="Gene3D" id="1.20.120.450">
    <property type="entry name" value="dinb family like domain"/>
    <property type="match status" value="1"/>
</dbReference>
<accession>A0A0P9CYQ3</accession>
<dbReference type="AlphaFoldDB" id="A0A0P9CYQ3"/>
<comment type="caution">
    <text evidence="2">The sequence shown here is derived from an EMBL/GenBank/DDBJ whole genome shotgun (WGS) entry which is preliminary data.</text>
</comment>
<dbReference type="EMBL" id="LJCR01001246">
    <property type="protein sequence ID" value="KPV50713.1"/>
    <property type="molecule type" value="Genomic_DNA"/>
</dbReference>
<organism evidence="2 3">
    <name type="scientific">Kouleothrix aurantiaca</name>
    <dbReference type="NCBI Taxonomy" id="186479"/>
    <lineage>
        <taxon>Bacteria</taxon>
        <taxon>Bacillati</taxon>
        <taxon>Chloroflexota</taxon>
        <taxon>Chloroflexia</taxon>
        <taxon>Chloroflexales</taxon>
        <taxon>Roseiflexineae</taxon>
        <taxon>Roseiflexaceae</taxon>
        <taxon>Kouleothrix</taxon>
    </lineage>
</organism>
<sequence>MLDFTQVRSREQTMQQLADTLTVDDLRQLTNEMVDTMLGYIAESTDEDVQAPVPDPEANDTFASNPEEVGISWTLGHVIVHTTASAEESAALASELARGVEFHGRSRSEVPWEAVATIAECRARLEESRRMRLASLDTWPDKPYLDNRYEPYAGRGTYNAVARFVGGLSHDDAHLAQIERLAREARALRG</sequence>
<proteinExistence type="predicted"/>
<dbReference type="Pfam" id="PF12867">
    <property type="entry name" value="DinB_2"/>
    <property type="match status" value="1"/>
</dbReference>
<reference evidence="2 3" key="1">
    <citation type="submission" date="2015-09" db="EMBL/GenBank/DDBJ databases">
        <title>Draft genome sequence of Kouleothrix aurantiaca JCM 19913.</title>
        <authorList>
            <person name="Hemp J."/>
        </authorList>
    </citation>
    <scope>NUCLEOTIDE SEQUENCE [LARGE SCALE GENOMIC DNA]</scope>
    <source>
        <strain evidence="2 3">COM-B</strain>
    </source>
</reference>
<dbReference type="Proteomes" id="UP000050509">
    <property type="component" value="Unassembled WGS sequence"/>
</dbReference>
<gene>
    <name evidence="2" type="ORF">SE17_25300</name>
</gene>